<dbReference type="OrthoDB" id="9768177at2"/>
<dbReference type="PANTHER" id="PTHR30069">
    <property type="entry name" value="TONB-DEPENDENT OUTER MEMBRANE RECEPTOR"/>
    <property type="match status" value="1"/>
</dbReference>
<dbReference type="NCBIfam" id="TIGR04056">
    <property type="entry name" value="OMP_RagA_SusC"/>
    <property type="match status" value="1"/>
</dbReference>
<dbReference type="InterPro" id="IPR023997">
    <property type="entry name" value="TonB-dep_OMP_SusC/RagA_CS"/>
</dbReference>
<keyword evidence="6 11" id="KW-0798">TonB box</keyword>
<dbReference type="Gene3D" id="2.170.130.10">
    <property type="entry name" value="TonB-dependent receptor, plug domain"/>
    <property type="match status" value="1"/>
</dbReference>
<feature type="domain" description="TonB-dependent receptor plug" evidence="14">
    <location>
        <begin position="118"/>
        <end position="222"/>
    </location>
</feature>
<dbReference type="PANTHER" id="PTHR30069:SF29">
    <property type="entry name" value="HEMOGLOBIN AND HEMOGLOBIN-HAPTOGLOBIN-BINDING PROTEIN 1-RELATED"/>
    <property type="match status" value="1"/>
</dbReference>
<dbReference type="RefSeq" id="WP_120712075.1">
    <property type="nucleotide sequence ID" value="NZ_RBCJ01000003.1"/>
</dbReference>
<accession>A0A3B0C5A4</accession>
<dbReference type="Gene3D" id="2.60.40.1120">
    <property type="entry name" value="Carboxypeptidase-like, regulatory domain"/>
    <property type="match status" value="1"/>
</dbReference>
<comment type="subcellular location">
    <subcellularLocation>
        <location evidence="1 10">Cell outer membrane</location>
        <topology evidence="1 10">Multi-pass membrane protein</topology>
    </subcellularLocation>
</comment>
<keyword evidence="3 10" id="KW-1134">Transmembrane beta strand</keyword>
<dbReference type="GO" id="GO:0044718">
    <property type="term" value="P:siderophore transmembrane transport"/>
    <property type="evidence" value="ECO:0007669"/>
    <property type="project" value="TreeGrafter"/>
</dbReference>
<protein>
    <submittedName>
        <fullName evidence="15">TonB-dependent receptor</fullName>
    </submittedName>
</protein>
<keyword evidence="7 10" id="KW-0472">Membrane</keyword>
<evidence type="ECO:0000313" key="15">
    <source>
        <dbReference type="EMBL" id="RKN79264.1"/>
    </source>
</evidence>
<organism evidence="15 16">
    <name type="scientific">Ulvibacterium marinum</name>
    <dbReference type="NCBI Taxonomy" id="2419782"/>
    <lineage>
        <taxon>Bacteria</taxon>
        <taxon>Pseudomonadati</taxon>
        <taxon>Bacteroidota</taxon>
        <taxon>Flavobacteriia</taxon>
        <taxon>Flavobacteriales</taxon>
        <taxon>Flavobacteriaceae</taxon>
        <taxon>Ulvibacterium</taxon>
    </lineage>
</organism>
<dbReference type="AlphaFoldDB" id="A0A3B0C5A4"/>
<dbReference type="GO" id="GO:0015344">
    <property type="term" value="F:siderophore uptake transmembrane transporter activity"/>
    <property type="evidence" value="ECO:0007669"/>
    <property type="project" value="TreeGrafter"/>
</dbReference>
<reference evidence="15 16" key="1">
    <citation type="submission" date="2018-10" db="EMBL/GenBank/DDBJ databases">
        <title>Ulvibacterium marinum gen. nov., sp. nov., a novel marine bacterium of the family Flavobacteriaceae, isolated from a culture of the green alga Ulva prolifera.</title>
        <authorList>
            <person name="Zhang Z."/>
        </authorList>
    </citation>
    <scope>NUCLEOTIDE SEQUENCE [LARGE SCALE GENOMIC DNA]</scope>
    <source>
        <strain evidence="15 16">CCMM003</strain>
    </source>
</reference>
<keyword evidence="4 10" id="KW-0812">Transmembrane</keyword>
<dbReference type="Gene3D" id="2.40.170.20">
    <property type="entry name" value="TonB-dependent receptor, beta-barrel domain"/>
    <property type="match status" value="1"/>
</dbReference>
<gene>
    <name evidence="15" type="ORF">D7Z94_13125</name>
</gene>
<dbReference type="InterPro" id="IPR000531">
    <property type="entry name" value="Beta-barrel_TonB"/>
</dbReference>
<comment type="similarity">
    <text evidence="10 11">Belongs to the TonB-dependent receptor family.</text>
</comment>
<dbReference type="GO" id="GO:0009279">
    <property type="term" value="C:cell outer membrane"/>
    <property type="evidence" value="ECO:0007669"/>
    <property type="project" value="UniProtKB-SubCell"/>
</dbReference>
<dbReference type="InterPro" id="IPR036942">
    <property type="entry name" value="Beta-barrel_TonB_sf"/>
</dbReference>
<dbReference type="SUPFAM" id="SSF49464">
    <property type="entry name" value="Carboxypeptidase regulatory domain-like"/>
    <property type="match status" value="1"/>
</dbReference>
<dbReference type="InterPro" id="IPR012910">
    <property type="entry name" value="Plug_dom"/>
</dbReference>
<evidence type="ECO:0000256" key="11">
    <source>
        <dbReference type="RuleBase" id="RU003357"/>
    </source>
</evidence>
<dbReference type="InterPro" id="IPR008969">
    <property type="entry name" value="CarboxyPept-like_regulatory"/>
</dbReference>
<keyword evidence="16" id="KW-1185">Reference proteome</keyword>
<feature type="signal peptide" evidence="12">
    <location>
        <begin position="1"/>
        <end position="23"/>
    </location>
</feature>
<evidence type="ECO:0000256" key="1">
    <source>
        <dbReference type="ARBA" id="ARBA00004571"/>
    </source>
</evidence>
<dbReference type="InterPro" id="IPR039426">
    <property type="entry name" value="TonB-dep_rcpt-like"/>
</dbReference>
<comment type="caution">
    <text evidence="15">The sequence shown here is derived from an EMBL/GenBank/DDBJ whole genome shotgun (WGS) entry which is preliminary data.</text>
</comment>
<evidence type="ECO:0000259" key="13">
    <source>
        <dbReference type="Pfam" id="PF00593"/>
    </source>
</evidence>
<proteinExistence type="inferred from homology"/>
<evidence type="ECO:0000256" key="7">
    <source>
        <dbReference type="ARBA" id="ARBA00023136"/>
    </source>
</evidence>
<dbReference type="SUPFAM" id="SSF56935">
    <property type="entry name" value="Porins"/>
    <property type="match status" value="1"/>
</dbReference>
<evidence type="ECO:0000256" key="8">
    <source>
        <dbReference type="ARBA" id="ARBA00023170"/>
    </source>
</evidence>
<dbReference type="PROSITE" id="PS52016">
    <property type="entry name" value="TONB_DEPENDENT_REC_3"/>
    <property type="match status" value="1"/>
</dbReference>
<keyword evidence="2 10" id="KW-0813">Transport</keyword>
<evidence type="ECO:0000256" key="4">
    <source>
        <dbReference type="ARBA" id="ARBA00022692"/>
    </source>
</evidence>
<keyword evidence="5 12" id="KW-0732">Signal</keyword>
<feature type="chain" id="PRO_5017223030" evidence="12">
    <location>
        <begin position="24"/>
        <end position="1038"/>
    </location>
</feature>
<keyword evidence="8 15" id="KW-0675">Receptor</keyword>
<evidence type="ECO:0000256" key="5">
    <source>
        <dbReference type="ARBA" id="ARBA00022729"/>
    </source>
</evidence>
<dbReference type="FunFam" id="2.60.40.1120:FF:000003">
    <property type="entry name" value="Outer membrane protein Omp121"/>
    <property type="match status" value="1"/>
</dbReference>
<name>A0A3B0C5A4_9FLAO</name>
<dbReference type="EMBL" id="RBCJ01000003">
    <property type="protein sequence ID" value="RKN79264.1"/>
    <property type="molecule type" value="Genomic_DNA"/>
</dbReference>
<dbReference type="InterPro" id="IPR037066">
    <property type="entry name" value="Plug_dom_sf"/>
</dbReference>
<dbReference type="Pfam" id="PF00593">
    <property type="entry name" value="TonB_dep_Rec_b-barrel"/>
    <property type="match status" value="1"/>
</dbReference>
<evidence type="ECO:0000256" key="9">
    <source>
        <dbReference type="ARBA" id="ARBA00023237"/>
    </source>
</evidence>
<evidence type="ECO:0000256" key="10">
    <source>
        <dbReference type="PROSITE-ProRule" id="PRU01360"/>
    </source>
</evidence>
<dbReference type="Pfam" id="PF07715">
    <property type="entry name" value="Plug"/>
    <property type="match status" value="1"/>
</dbReference>
<evidence type="ECO:0000313" key="16">
    <source>
        <dbReference type="Proteomes" id="UP000276603"/>
    </source>
</evidence>
<dbReference type="Pfam" id="PF13715">
    <property type="entry name" value="CarbopepD_reg_2"/>
    <property type="match status" value="1"/>
</dbReference>
<dbReference type="Proteomes" id="UP000276603">
    <property type="component" value="Unassembled WGS sequence"/>
</dbReference>
<evidence type="ECO:0000259" key="14">
    <source>
        <dbReference type="Pfam" id="PF07715"/>
    </source>
</evidence>
<sequence>MKITLLKKIVMVLTVFASINLWGQDGSVTGIVTDSDGVPLPGASVVVKGTSTGTQTDFDGNFAINADSNATLIFSYVGFATQEIPVNAQSSINVSLMADAAALDEVVVLGYATQTRGDLTGAVSSVDISEATKAPIVNAAEALEGRVSGVSVVNNAQPGGAPTVRIRGFGTSNSNNPLYIIDGIQTDDPSILNSINPADIDQMNVLKDGAAAIYGARASNGVVIITTKGGGYYMDKPRVSLEMYTGFSRAQNLPDLLNPQQFGDVIWESLQNDGVPIEHPQFGNGPTPVVPSQLQGVPASVTVRPEGTKWLEELYRTAVTSNISATIQNGTESGKYLLSMGYLNRQGIQLGTGFKRGATRLNSEFKISDRITVGQHLNISFSNTKGDGTSRVQGAMIINPLIPVYDDDGEFAGTYLAGAQLGNSRNPVAQTLRSADDYRKSLRVFGDVYAQLQILDGLSFKTSIGGDIQAYNDRRFQPLDPENAESRASAQLDEEDFDRYEWVWNNTLNYNKSFGEHSINALVGIEALSFRRRGKDIRRTDFLFETPDFYLLSTGTGTPIVDDGYDEQSSLFSIFGTANYSYADKYLLTATVRRDKSSRFRGDNQSDIFPSFSAGWVVSNEDFFPQDALVSRLKLYGSWGQLGNQSLPSDNPTVNISELGETFANYSFDGGNSIRTGAFLSQVGNPDLRWETSESTNIGVEFGLFDNKLSLNAEYFDIVTKDLISRDNSLISTTAIDAEAPLVNLGSFKNTGMDLSIGYQNTTKGGFSYGIQANISHYKNEVTELISDFQIGWPDFRGGAVTRTAVGQPLSSFFGRVVEGIFATEAEVSAHADQGFENPADGIGRFKYTDVNGDGSINDDDRTFIGSPHPDFTYGVNFNFAYKGFDLSAFFAGSQGNDIYNYTKIFTDMPSFSNTQRSVRVLDSWRPDNLDATIPRLSFAVPNNETQPNSFFVEDGSFMRLKNLQIGYTLPDSIVNKLGLDTLRFYVQGSNLFTITGYDGIDPELGPRDNGNDNLTIGVDNQQYPLAAIYTLGLNLNF</sequence>
<feature type="domain" description="TonB-dependent receptor-like beta-barrel" evidence="13">
    <location>
        <begin position="420"/>
        <end position="792"/>
    </location>
</feature>
<evidence type="ECO:0000256" key="3">
    <source>
        <dbReference type="ARBA" id="ARBA00022452"/>
    </source>
</evidence>
<evidence type="ECO:0000256" key="12">
    <source>
        <dbReference type="SAM" id="SignalP"/>
    </source>
</evidence>
<evidence type="ECO:0000256" key="2">
    <source>
        <dbReference type="ARBA" id="ARBA00022448"/>
    </source>
</evidence>
<evidence type="ECO:0000256" key="6">
    <source>
        <dbReference type="ARBA" id="ARBA00023077"/>
    </source>
</evidence>
<dbReference type="NCBIfam" id="TIGR04057">
    <property type="entry name" value="SusC_RagA_signa"/>
    <property type="match status" value="1"/>
</dbReference>
<keyword evidence="9 10" id="KW-0998">Cell outer membrane</keyword>
<dbReference type="InterPro" id="IPR023996">
    <property type="entry name" value="TonB-dep_OMP_SusC/RagA"/>
</dbReference>